<keyword evidence="5" id="KW-0012">Acyltransferase</keyword>
<dbReference type="RefSeq" id="XP_005704292.1">
    <property type="nucleotide sequence ID" value="XM_005704235.1"/>
</dbReference>
<feature type="region of interest" description="Disordered" evidence="4">
    <location>
        <begin position="644"/>
        <end position="696"/>
    </location>
</feature>
<dbReference type="EMBL" id="KB454528">
    <property type="protein sequence ID" value="EME27772.1"/>
    <property type="molecule type" value="Genomic_DNA"/>
</dbReference>
<dbReference type="PANTHER" id="PTHR22767:SF2">
    <property type="entry name" value="N(ALPHA)-ACETYLTRANSFERASE 15_16, ISOFORM A"/>
    <property type="match status" value="1"/>
</dbReference>
<dbReference type="InterPro" id="IPR021183">
    <property type="entry name" value="NatA_aux_su"/>
</dbReference>
<dbReference type="OrthoDB" id="10263032at2759"/>
<evidence type="ECO:0000313" key="5">
    <source>
        <dbReference type="EMBL" id="EME27772.1"/>
    </source>
</evidence>
<dbReference type="Gramene" id="EME27772">
    <property type="protein sequence ID" value="EME27772"/>
    <property type="gene ID" value="Gasu_47580"/>
</dbReference>
<dbReference type="EC" id="2.3.1.88" evidence="5"/>
<evidence type="ECO:0000256" key="1">
    <source>
        <dbReference type="ARBA" id="ARBA00022737"/>
    </source>
</evidence>
<dbReference type="Pfam" id="PF12569">
    <property type="entry name" value="NatA_aux_su"/>
    <property type="match status" value="1"/>
</dbReference>
<dbReference type="GeneID" id="17086656"/>
<dbReference type="InterPro" id="IPR019734">
    <property type="entry name" value="TPR_rpt"/>
</dbReference>
<dbReference type="GO" id="GO:0016746">
    <property type="term" value="F:acyltransferase activity"/>
    <property type="evidence" value="ECO:0007669"/>
    <property type="project" value="UniProtKB-KW"/>
</dbReference>
<name>M2XCT8_GALSU</name>
<dbReference type="Gene3D" id="1.25.40.1010">
    <property type="match status" value="1"/>
</dbReference>
<dbReference type="Proteomes" id="UP000030680">
    <property type="component" value="Unassembled WGS sequence"/>
</dbReference>
<reference evidence="6" key="1">
    <citation type="journal article" date="2013" name="Science">
        <title>Gene transfer from bacteria and archaea facilitated evolution of an extremophilic eukaryote.</title>
        <authorList>
            <person name="Schonknecht G."/>
            <person name="Chen W.H."/>
            <person name="Ternes C.M."/>
            <person name="Barbier G.G."/>
            <person name="Shrestha R.P."/>
            <person name="Stanke M."/>
            <person name="Brautigam A."/>
            <person name="Baker B.J."/>
            <person name="Banfield J.F."/>
            <person name="Garavito R.M."/>
            <person name="Carr K."/>
            <person name="Wilkerson C."/>
            <person name="Rensing S.A."/>
            <person name="Gagneul D."/>
            <person name="Dickenson N.E."/>
            <person name="Oesterhelt C."/>
            <person name="Lercher M.J."/>
            <person name="Weber A.P."/>
        </authorList>
    </citation>
    <scope>NUCLEOTIDE SEQUENCE [LARGE SCALE GENOMIC DNA]</scope>
    <source>
        <strain evidence="6">074W</strain>
    </source>
</reference>
<dbReference type="GO" id="GO:0005737">
    <property type="term" value="C:cytoplasm"/>
    <property type="evidence" value="ECO:0007669"/>
    <property type="project" value="TreeGrafter"/>
</dbReference>
<accession>M2XCT8</accession>
<dbReference type="PANTHER" id="PTHR22767">
    <property type="entry name" value="N-TERMINAL ACETYLTRANSFERASE-RELATED"/>
    <property type="match status" value="1"/>
</dbReference>
<dbReference type="OMA" id="MEMRADY"/>
<dbReference type="KEGG" id="gsl:Gasu_47580"/>
<dbReference type="STRING" id="130081.M2XCT8"/>
<dbReference type="AlphaFoldDB" id="M2XCT8"/>
<evidence type="ECO:0000256" key="3">
    <source>
        <dbReference type="PROSITE-ProRule" id="PRU00339"/>
    </source>
</evidence>
<keyword evidence="1" id="KW-0677">Repeat</keyword>
<evidence type="ECO:0000256" key="4">
    <source>
        <dbReference type="SAM" id="MobiDB-lite"/>
    </source>
</evidence>
<dbReference type="PIRSF" id="PIRSF000422">
    <property type="entry name" value="N-terminal-AcTrfase-A_aux_su"/>
    <property type="match status" value="1"/>
</dbReference>
<keyword evidence="2 3" id="KW-0802">TPR repeat</keyword>
<dbReference type="eggNOG" id="KOG1156">
    <property type="taxonomic scope" value="Eukaryota"/>
</dbReference>
<dbReference type="InterPro" id="IPR011990">
    <property type="entry name" value="TPR-like_helical_dom_sf"/>
</dbReference>
<organism evidence="5 6">
    <name type="scientific">Galdieria sulphuraria</name>
    <name type="common">Red alga</name>
    <dbReference type="NCBI Taxonomy" id="130081"/>
    <lineage>
        <taxon>Eukaryota</taxon>
        <taxon>Rhodophyta</taxon>
        <taxon>Bangiophyceae</taxon>
        <taxon>Galdieriales</taxon>
        <taxon>Galdieriaceae</taxon>
        <taxon>Galdieria</taxon>
    </lineage>
</organism>
<dbReference type="PROSITE" id="PS50005">
    <property type="entry name" value="TPR"/>
    <property type="match status" value="1"/>
</dbReference>
<dbReference type="Gene3D" id="1.25.40.1040">
    <property type="match status" value="1"/>
</dbReference>
<feature type="repeat" description="TPR" evidence="3">
    <location>
        <begin position="78"/>
        <end position="111"/>
    </location>
</feature>
<gene>
    <name evidence="5" type="ORF">Gasu_47580</name>
</gene>
<dbReference type="Pfam" id="PF07719">
    <property type="entry name" value="TPR_2"/>
    <property type="match status" value="1"/>
</dbReference>
<proteinExistence type="predicted"/>
<dbReference type="SMART" id="SM00028">
    <property type="entry name" value="TPR"/>
    <property type="match status" value="5"/>
</dbReference>
<dbReference type="InterPro" id="IPR013105">
    <property type="entry name" value="TPR_2"/>
</dbReference>
<sequence length="930" mass="108070">MVASSLPSKEQSTFKNILKYYETKQYKKALKCAESILKKFPNHGETLALKGLVIAALNRKEEAYELVRRGLKNDLKSHICWHVYGLLYRGDQDYKEAAKAYLQALKFDPENIQILRDLALLQVQTRDYDGLMLTRRKLVTIKPGIRNHWLGFAVACHLKGEMDIAIKILESYEGTLGKNSDSLDASSDKRKEGSNQEAKIAQMEEAYETSETLLYHAMILQEMGAWKASLDYLEKNKGRIIDLLSYLEFRANLLVQLLLSKSISTEEFEHLYSGEPETAILQLLDLNPNNLEYIRLYMVVYSFRSDKFLNNGVSSFCLESNISLEACNELQQRYPHSSSLERLTLEVAIGEEFLRRVKEYFSRFLYQGVPSLMTDCKSLYRNDTKVNMIEQVLNEFYHEGLNNCKLTDRNASKNGESYDTQVISKSKDLTPDAVLWSLYFLAQHFDMKADTEQALVCVNKAIEHTPTLIEAYSVKSKIFKHAGGIFQSLQFANEARKLDLADRYLNCQCIQLALRLDMIPLAEAWMSLFTKEEGVKESQNIYDLQVIWYELESAESHFRLKEFSKALKLFKAVERHFQDIIEDQFDFHSYCLRKATLRAYIRVLRLEDKLFGQKYYLRNAKGLVRLYLEIFELQKQKSNNEEHLSLSDLSLSEEKKGQKSKKIHKDDNDKSKNSPAGKEGNAHGVKSTSSSTGSGWMEIDPNGETLYESIRDPLYEANKYISILERYVGDEMAVQTLAFELALKEEKLVLILKAVVHMERIVLNMNKVSSPSNDDFYIFVVKKLHFAYFLEERCSYLEQLPISIISFVKDECHRLCEGSTFEKLLMYYWDMYQESLAFRVHLAELLKHLDMQERYPFVIENLVSKKQGHVERREICERHVALLETLGYPKHVVDELRSFYRNIYPYADCFQPVEELQSAKKMFMEQQLKK</sequence>
<protein>
    <submittedName>
        <fullName evidence="5">Peptide alpha-N-acetyltransferase</fullName>
        <ecNumber evidence="5">2.3.1.88</ecNumber>
    </submittedName>
</protein>
<keyword evidence="6" id="KW-1185">Reference proteome</keyword>
<dbReference type="SUPFAM" id="SSF48452">
    <property type="entry name" value="TPR-like"/>
    <property type="match status" value="2"/>
</dbReference>
<evidence type="ECO:0000256" key="2">
    <source>
        <dbReference type="ARBA" id="ARBA00022803"/>
    </source>
</evidence>
<keyword evidence="5" id="KW-0808">Transferase</keyword>
<evidence type="ECO:0000313" key="6">
    <source>
        <dbReference type="Proteomes" id="UP000030680"/>
    </source>
</evidence>